<comment type="caution">
    <text evidence="2">The sequence shown here is derived from an EMBL/GenBank/DDBJ whole genome shotgun (WGS) entry which is preliminary data.</text>
</comment>
<feature type="transmembrane region" description="Helical" evidence="1">
    <location>
        <begin position="112"/>
        <end position="132"/>
    </location>
</feature>
<dbReference type="Pfam" id="PF14158">
    <property type="entry name" value="YndJ"/>
    <property type="match status" value="1"/>
</dbReference>
<feature type="transmembrane region" description="Helical" evidence="1">
    <location>
        <begin position="202"/>
        <end position="220"/>
    </location>
</feature>
<dbReference type="RefSeq" id="WP_148988859.1">
    <property type="nucleotide sequence ID" value="NZ_VTEV01000005.1"/>
</dbReference>
<accession>A0A5D4SWK1</accession>
<evidence type="ECO:0000313" key="3">
    <source>
        <dbReference type="Proteomes" id="UP000322524"/>
    </source>
</evidence>
<keyword evidence="1" id="KW-0812">Transmembrane</keyword>
<evidence type="ECO:0000313" key="2">
    <source>
        <dbReference type="EMBL" id="TYS67750.1"/>
    </source>
</evidence>
<gene>
    <name evidence="2" type="ORF">FZC76_14400</name>
</gene>
<dbReference type="EMBL" id="VTEV01000005">
    <property type="protein sequence ID" value="TYS67750.1"/>
    <property type="molecule type" value="Genomic_DNA"/>
</dbReference>
<feature type="transmembrane region" description="Helical" evidence="1">
    <location>
        <begin position="59"/>
        <end position="76"/>
    </location>
</feature>
<name>A0A5D4SWK1_9BACI</name>
<keyword evidence="1" id="KW-1133">Transmembrane helix</keyword>
<dbReference type="AlphaFoldDB" id="A0A5D4SWK1"/>
<organism evidence="2 3">
    <name type="scientific">Sutcliffiella horikoshii</name>
    <dbReference type="NCBI Taxonomy" id="79883"/>
    <lineage>
        <taxon>Bacteria</taxon>
        <taxon>Bacillati</taxon>
        <taxon>Bacillota</taxon>
        <taxon>Bacilli</taxon>
        <taxon>Bacillales</taxon>
        <taxon>Bacillaceae</taxon>
        <taxon>Sutcliffiella</taxon>
    </lineage>
</organism>
<feature type="transmembrane region" description="Helical" evidence="1">
    <location>
        <begin position="33"/>
        <end position="52"/>
    </location>
</feature>
<feature type="transmembrane region" description="Helical" evidence="1">
    <location>
        <begin position="9"/>
        <end position="27"/>
    </location>
</feature>
<feature type="transmembrane region" description="Helical" evidence="1">
    <location>
        <begin position="175"/>
        <end position="196"/>
    </location>
</feature>
<dbReference type="OrthoDB" id="2614436at2"/>
<dbReference type="Proteomes" id="UP000322524">
    <property type="component" value="Unassembled WGS sequence"/>
</dbReference>
<protein>
    <recommendedName>
        <fullName evidence="4">YndJ-like protein</fullName>
    </recommendedName>
</protein>
<feature type="transmembrane region" description="Helical" evidence="1">
    <location>
        <begin position="265"/>
        <end position="289"/>
    </location>
</feature>
<feature type="transmembrane region" description="Helical" evidence="1">
    <location>
        <begin position="144"/>
        <end position="168"/>
    </location>
</feature>
<evidence type="ECO:0000256" key="1">
    <source>
        <dbReference type="SAM" id="Phobius"/>
    </source>
</evidence>
<evidence type="ECO:0008006" key="4">
    <source>
        <dbReference type="Google" id="ProtNLM"/>
    </source>
</evidence>
<reference evidence="2 3" key="1">
    <citation type="submission" date="2019-08" db="EMBL/GenBank/DDBJ databases">
        <title>Bacillus genomes from the desert of Cuatro Cienegas, Coahuila.</title>
        <authorList>
            <person name="Olmedo-Alvarez G."/>
        </authorList>
    </citation>
    <scope>NUCLEOTIDE SEQUENCE [LARGE SCALE GENOMIC DNA]</scope>
    <source>
        <strain evidence="2 3">CH28_1T</strain>
    </source>
</reference>
<proteinExistence type="predicted"/>
<feature type="transmembrane region" description="Helical" evidence="1">
    <location>
        <begin position="82"/>
        <end position="100"/>
    </location>
</feature>
<sequence>MKANLKHSLFSPITLAGIFFFLASSLFTAEPYLLMLTAAQLIFVPLMLQLLVEVKRKHIIFTWMTMLAVFLLSVVPSSTGQIILAFIYLMFTFFVALYGVKRFFKRGFTNWAELPIDIGMMYLFVGGLWFFAYIAGVDTGFSPLITWLTAIHFHYSAFLFPISLGFFGRLHDSNWYPFIVGSILAGPMLVAIGITFWPLLEFISVLVYIFAIYSLIILAFRTRFVTNLQALFIRLSYVALGITIVFSLLYAANSAFGSWFVSIDFMLMFHGFFNCVVFGMVGVIGWVMAPPPSKQTDWNFPVSQIRGKLKGAGEQRPGLVDNLNDFVDVKALPNTIVHFYEQTERYQLVASVKWSTWFKPLAWCYKWVSTQMQQLNLPISSKPTEMTFTIRAVDSKLDGRKNPRAWVRQVENQTVFVAIYSQHETEGRTYMNIALPLPYSSMIGVLQLDAVNDGSLVLSSEGEGDPGIYLAAGKTIFKLPLSEYFIIKATGEGGLTAEHKMKIFGVPFLRVDYRIDESGFASSGPT</sequence>
<feature type="transmembrane region" description="Helical" evidence="1">
    <location>
        <begin position="232"/>
        <end position="253"/>
    </location>
</feature>
<dbReference type="InterPro" id="IPR025450">
    <property type="entry name" value="YndJ-like"/>
</dbReference>
<keyword evidence="1" id="KW-0472">Membrane</keyword>